<accession>A0A380C7B3</accession>
<evidence type="ECO:0000313" key="11">
    <source>
        <dbReference type="Proteomes" id="UP000254519"/>
    </source>
</evidence>
<evidence type="ECO:0000313" key="10">
    <source>
        <dbReference type="EMBL" id="SUJ14195.1"/>
    </source>
</evidence>
<dbReference type="PANTHER" id="PTHR21039">
    <property type="entry name" value="HISTIDINOL PHOSPHATASE-RELATED"/>
    <property type="match status" value="1"/>
</dbReference>
<dbReference type="SUPFAM" id="SSF89550">
    <property type="entry name" value="PHP domain-like"/>
    <property type="match status" value="1"/>
</dbReference>
<dbReference type="PANTHER" id="PTHR21039:SF0">
    <property type="entry name" value="HISTIDINOL-PHOSPHATASE"/>
    <property type="match status" value="1"/>
</dbReference>
<dbReference type="Gene3D" id="3.20.20.140">
    <property type="entry name" value="Metal-dependent hydrolases"/>
    <property type="match status" value="1"/>
</dbReference>
<comment type="pathway">
    <text evidence="1 8">Amino-acid biosynthesis; L-histidine biosynthesis; L-histidine from 5-phospho-alpha-D-ribose 1-diphosphate: step 8/9.</text>
</comment>
<dbReference type="OrthoDB" id="9775255at2"/>
<evidence type="ECO:0000256" key="8">
    <source>
        <dbReference type="RuleBase" id="RU366003"/>
    </source>
</evidence>
<dbReference type="InterPro" id="IPR004013">
    <property type="entry name" value="PHP_dom"/>
</dbReference>
<evidence type="ECO:0000256" key="7">
    <source>
        <dbReference type="ARBA" id="ARBA00049158"/>
    </source>
</evidence>
<reference evidence="10 11" key="1">
    <citation type="submission" date="2018-06" db="EMBL/GenBank/DDBJ databases">
        <authorList>
            <consortium name="Pathogen Informatics"/>
            <person name="Doyle S."/>
        </authorList>
    </citation>
    <scope>NUCLEOTIDE SEQUENCE [LARGE SCALE GENOMIC DNA]</scope>
    <source>
        <strain evidence="11">ATCC 11859 / DSM 33 / NCIB 8841 / NCTC 4822</strain>
    </source>
</reference>
<evidence type="ECO:0000256" key="5">
    <source>
        <dbReference type="ARBA" id="ARBA00022801"/>
    </source>
</evidence>
<protein>
    <recommendedName>
        <fullName evidence="3 8">Histidinol-phosphatase</fullName>
        <shortName evidence="8">HolPase</shortName>
        <ecNumber evidence="3 8">3.1.3.15</ecNumber>
    </recommendedName>
</protein>
<keyword evidence="5 8" id="KW-0378">Hydrolase</keyword>
<comment type="similarity">
    <text evidence="2 8">Belongs to the PHP hydrolase family. HisK subfamily.</text>
</comment>
<keyword evidence="11" id="KW-1185">Reference proteome</keyword>
<dbReference type="EMBL" id="UGYZ01000002">
    <property type="protein sequence ID" value="SUJ14195.1"/>
    <property type="molecule type" value="Genomic_DNA"/>
</dbReference>
<keyword evidence="6 8" id="KW-0368">Histidine biosynthesis</keyword>
<gene>
    <name evidence="10" type="primary">hisK</name>
    <name evidence="10" type="ORF">NCTC4822_02406</name>
</gene>
<dbReference type="RefSeq" id="WP_115362484.1">
    <property type="nucleotide sequence ID" value="NZ_CP038012.1"/>
</dbReference>
<dbReference type="GO" id="GO:0004401">
    <property type="term" value="F:histidinol-phosphatase activity"/>
    <property type="evidence" value="ECO:0007669"/>
    <property type="project" value="UniProtKB-UniRule"/>
</dbReference>
<dbReference type="AlphaFoldDB" id="A0A380C7B3"/>
<dbReference type="InterPro" id="IPR016195">
    <property type="entry name" value="Pol/histidinol_Pase-like"/>
</dbReference>
<evidence type="ECO:0000256" key="2">
    <source>
        <dbReference type="ARBA" id="ARBA00009152"/>
    </source>
</evidence>
<feature type="domain" description="PHP" evidence="9">
    <location>
        <begin position="3"/>
        <end position="190"/>
    </location>
</feature>
<evidence type="ECO:0000256" key="3">
    <source>
        <dbReference type="ARBA" id="ARBA00013085"/>
    </source>
</evidence>
<evidence type="ECO:0000259" key="9">
    <source>
        <dbReference type="Pfam" id="PF02811"/>
    </source>
</evidence>
<comment type="catalytic activity">
    <reaction evidence="7 8">
        <text>L-histidinol phosphate + H2O = L-histidinol + phosphate</text>
        <dbReference type="Rhea" id="RHEA:14465"/>
        <dbReference type="ChEBI" id="CHEBI:15377"/>
        <dbReference type="ChEBI" id="CHEBI:43474"/>
        <dbReference type="ChEBI" id="CHEBI:57699"/>
        <dbReference type="ChEBI" id="CHEBI:57980"/>
        <dbReference type="EC" id="3.1.3.15"/>
    </reaction>
</comment>
<evidence type="ECO:0000256" key="6">
    <source>
        <dbReference type="ARBA" id="ARBA00023102"/>
    </source>
</evidence>
<evidence type="ECO:0000256" key="1">
    <source>
        <dbReference type="ARBA" id="ARBA00004970"/>
    </source>
</evidence>
<dbReference type="NCBIfam" id="TIGR01856">
    <property type="entry name" value="hisJ_fam"/>
    <property type="match status" value="1"/>
</dbReference>
<dbReference type="GO" id="GO:0000105">
    <property type="term" value="P:L-histidine biosynthetic process"/>
    <property type="evidence" value="ECO:0007669"/>
    <property type="project" value="UniProtKB-UniRule"/>
</dbReference>
<organism evidence="10 11">
    <name type="scientific">Sporosarcina pasteurii</name>
    <name type="common">Bacillus pasteurii</name>
    <dbReference type="NCBI Taxonomy" id="1474"/>
    <lineage>
        <taxon>Bacteria</taxon>
        <taxon>Bacillati</taxon>
        <taxon>Bacillota</taxon>
        <taxon>Bacilli</taxon>
        <taxon>Bacillales</taxon>
        <taxon>Caryophanaceae</taxon>
        <taxon>Sporosarcina</taxon>
    </lineage>
</organism>
<sequence>MFDFHMHSDFSADCNVSMEEMVVGSINKGLKEICFTEHIDYEYPDDSIIFEFDLKEYADELTRLQEKYEGKICIQKGIEIGVQPHILHKYEKLVDDETFDFIICSMHTTDKKSLHYKEIFEGRTVEEAYQLYYDELLACIKNFKRFNVLGHVDLVKRYSDEPSSNLFHEELATIFKEIIPEGKGIELNTSGVRYGLSHAMPSDDVLKLYKQCGGEIITLGSDAHRVSELAFQFRESLELLQSIGFDYITTFEKQEPVFHSIKQLL</sequence>
<dbReference type="Proteomes" id="UP000254519">
    <property type="component" value="Unassembled WGS sequence"/>
</dbReference>
<dbReference type="Pfam" id="PF02811">
    <property type="entry name" value="PHP"/>
    <property type="match status" value="1"/>
</dbReference>
<dbReference type="GO" id="GO:0005737">
    <property type="term" value="C:cytoplasm"/>
    <property type="evidence" value="ECO:0007669"/>
    <property type="project" value="TreeGrafter"/>
</dbReference>
<keyword evidence="4 8" id="KW-0028">Amino-acid biosynthesis</keyword>
<name>A0A380C7B3_SPOPA</name>
<dbReference type="EC" id="3.1.3.15" evidence="3 8"/>
<dbReference type="UniPathway" id="UPA00031">
    <property type="reaction ID" value="UER00013"/>
</dbReference>
<proteinExistence type="inferred from homology"/>
<evidence type="ECO:0000256" key="4">
    <source>
        <dbReference type="ARBA" id="ARBA00022605"/>
    </source>
</evidence>
<dbReference type="InterPro" id="IPR010140">
    <property type="entry name" value="Histidinol_P_phosphatase_HisJ"/>
</dbReference>